<proteinExistence type="predicted"/>
<keyword evidence="3" id="KW-1185">Reference proteome</keyword>
<evidence type="ECO:0000313" key="2">
    <source>
        <dbReference type="EMBL" id="MDX8527749.1"/>
    </source>
</evidence>
<accession>A0ABU4ZQS0</accession>
<dbReference type="RefSeq" id="WP_320235698.1">
    <property type="nucleotide sequence ID" value="NZ_JAVIJF010000020.1"/>
</dbReference>
<dbReference type="SMART" id="SM00645">
    <property type="entry name" value="Pept_C1"/>
    <property type="match status" value="1"/>
</dbReference>
<gene>
    <name evidence="2" type="ORF">RFM68_24930</name>
</gene>
<protein>
    <submittedName>
        <fullName evidence="2">C1 family peptidase</fullName>
    </submittedName>
</protein>
<dbReference type="CDD" id="cd02619">
    <property type="entry name" value="Peptidase_C1"/>
    <property type="match status" value="1"/>
</dbReference>
<dbReference type="EMBL" id="JAVIJF010000020">
    <property type="protein sequence ID" value="MDX8527749.1"/>
    <property type="molecule type" value="Genomic_DNA"/>
</dbReference>
<evidence type="ECO:0000313" key="3">
    <source>
        <dbReference type="Proteomes" id="UP001276840"/>
    </source>
</evidence>
<dbReference type="Proteomes" id="UP001276840">
    <property type="component" value="Unassembled WGS sequence"/>
</dbReference>
<dbReference type="SUPFAM" id="SSF54001">
    <property type="entry name" value="Cysteine proteinases"/>
    <property type="match status" value="1"/>
</dbReference>
<dbReference type="InterPro" id="IPR038765">
    <property type="entry name" value="Papain-like_cys_pep_sf"/>
</dbReference>
<dbReference type="Gene3D" id="3.90.70.10">
    <property type="entry name" value="Cysteine proteinases"/>
    <property type="match status" value="1"/>
</dbReference>
<organism evidence="2 3">
    <name type="scientific">Mesorhizobium montanum</name>
    <dbReference type="NCBI Taxonomy" id="3072323"/>
    <lineage>
        <taxon>Bacteria</taxon>
        <taxon>Pseudomonadati</taxon>
        <taxon>Pseudomonadota</taxon>
        <taxon>Alphaproteobacteria</taxon>
        <taxon>Hyphomicrobiales</taxon>
        <taxon>Phyllobacteriaceae</taxon>
        <taxon>Mesorhizobium</taxon>
    </lineage>
</organism>
<sequence length="212" mass="22604">MILPTVDLRHRLLAVRHQGRRPSCLAFAASTAHEAHTAAGEHLCVEYLFFHAVAQMPNRNPSLGATMTAAAAALCQEGQPVEAAWPYTPDPVTPWLPPAIKSELHKAMLSPGNLGFDGIIAALDTGATVVLGLVITDAFYRPDASGTVVADVRPDIERGGHAVLAVGYGADSNGLPALLIRNSWGDRWGLGGHGWLPRGYVERQLHETAILI</sequence>
<name>A0ABU4ZQS0_9HYPH</name>
<dbReference type="InterPro" id="IPR000668">
    <property type="entry name" value="Peptidase_C1A_C"/>
</dbReference>
<reference evidence="2 3" key="1">
    <citation type="submission" date="2023-08" db="EMBL/GenBank/DDBJ databases">
        <title>Implementing the SeqCode for naming new Mesorhizobium species isolated from Vachellia karroo root nodules.</title>
        <authorList>
            <person name="Van Lill M."/>
        </authorList>
    </citation>
    <scope>NUCLEOTIDE SEQUENCE [LARGE SCALE GENOMIC DNA]</scope>
    <source>
        <strain evidence="2 3">MSK 1335</strain>
    </source>
</reference>
<dbReference type="InterPro" id="IPR025660">
    <property type="entry name" value="Pept_his_AS"/>
</dbReference>
<dbReference type="Pfam" id="PF00112">
    <property type="entry name" value="Peptidase_C1"/>
    <property type="match status" value="1"/>
</dbReference>
<evidence type="ECO:0000259" key="1">
    <source>
        <dbReference type="SMART" id="SM00645"/>
    </source>
</evidence>
<dbReference type="PROSITE" id="PS00639">
    <property type="entry name" value="THIOL_PROTEASE_HIS"/>
    <property type="match status" value="1"/>
</dbReference>
<feature type="domain" description="Peptidase C1A papain C-terminal" evidence="1">
    <location>
        <begin position="3"/>
        <end position="202"/>
    </location>
</feature>
<comment type="caution">
    <text evidence="2">The sequence shown here is derived from an EMBL/GenBank/DDBJ whole genome shotgun (WGS) entry which is preliminary data.</text>
</comment>